<evidence type="ECO:0000313" key="1">
    <source>
        <dbReference type="EMBL" id="ANP41098.1"/>
    </source>
</evidence>
<dbReference type="AlphaFoldDB" id="A0A1B1A3L5"/>
<protein>
    <submittedName>
        <fullName evidence="1">2-dehydropantoate 2-reductase</fullName>
    </submittedName>
</protein>
<dbReference type="RefSeq" id="WP_005630509.1">
    <property type="nucleotide sequence ID" value="NZ_CP015230.1"/>
</dbReference>
<organism evidence="1 2">
    <name type="scientific">Tritonibacter mobilis F1926</name>
    <dbReference type="NCBI Taxonomy" id="1265309"/>
    <lineage>
        <taxon>Bacteria</taxon>
        <taxon>Pseudomonadati</taxon>
        <taxon>Pseudomonadota</taxon>
        <taxon>Alphaproteobacteria</taxon>
        <taxon>Rhodobacterales</taxon>
        <taxon>Paracoccaceae</taxon>
        <taxon>Tritonibacter</taxon>
    </lineage>
</organism>
<reference evidence="1 2" key="1">
    <citation type="journal article" date="2016" name="ISME J.">
        <title>Global occurrence and heterogeneity of the Roseobacter-clade species Ruegeria mobilis.</title>
        <authorList>
            <person name="Sonnenschein E."/>
            <person name="Gram L."/>
        </authorList>
    </citation>
    <scope>NUCLEOTIDE SEQUENCE [LARGE SCALE GENOMIC DNA]</scope>
    <source>
        <strain evidence="1 2">F1926</strain>
    </source>
</reference>
<sequence length="314" mass="32991">MSEGHIVVLGAPALAGFCAGLWAAAGHRVTWGVAPQTQAQFERGGLRLTDPSGLDARIGPDVLDCLPVRDALRCADLVVLLDLDELKAVTVWSEIASNAPVGTMVLNVTSATSANCVLPPATPTGGQMVLGLAPWSVNQHVEGSQDEALWMHRHGAGGPMRVAEEAGIWARDLSVPCLDVKAQSDISGLIWGSKLARLLPLCSSLAGIAPRALLQDRVWRNMCADLLEEALAVLRKTGIRPKPARGLPLSLRLRALRVGGLLNTLAWPEVSMVQGGSAKEADLSLLQDLSILGARVGMAMPISASLLQADVRGG</sequence>
<gene>
    <name evidence="1" type="ORF">K529_010020</name>
</gene>
<dbReference type="STRING" id="1265309.K529_010020"/>
<dbReference type="OrthoDB" id="9796561at2"/>
<dbReference type="Proteomes" id="UP000013243">
    <property type="component" value="Chromosome"/>
</dbReference>
<dbReference type="EMBL" id="CP015230">
    <property type="protein sequence ID" value="ANP41098.1"/>
    <property type="molecule type" value="Genomic_DNA"/>
</dbReference>
<proteinExistence type="predicted"/>
<dbReference type="KEGG" id="rmb:K529_010020"/>
<evidence type="ECO:0000313" key="2">
    <source>
        <dbReference type="Proteomes" id="UP000013243"/>
    </source>
</evidence>
<name>A0A1B1A3L5_9RHOB</name>
<dbReference type="Gene3D" id="3.40.50.720">
    <property type="entry name" value="NAD(P)-binding Rossmann-like Domain"/>
    <property type="match status" value="1"/>
</dbReference>
<dbReference type="GeneID" id="28250170"/>
<accession>A0A1B1A3L5</accession>